<dbReference type="EMBL" id="CP078145">
    <property type="protein sequence ID" value="QXN94426.1"/>
    <property type="molecule type" value="Genomic_DNA"/>
</dbReference>
<proteinExistence type="predicted"/>
<accession>A0ABX8S3F1</accession>
<gene>
    <name evidence="1" type="ORF">KV110_16010</name>
</gene>
<reference evidence="1 2" key="1">
    <citation type="submission" date="2021-07" db="EMBL/GenBank/DDBJ databases">
        <title>Whole Genome Sequence of Nocardia Iowensis.</title>
        <authorList>
            <person name="Lamm A."/>
            <person name="Collins-Fairclough A.M."/>
            <person name="Bunk B."/>
            <person name="Sproer C."/>
        </authorList>
    </citation>
    <scope>NUCLEOTIDE SEQUENCE [LARGE SCALE GENOMIC DNA]</scope>
    <source>
        <strain evidence="1 2">NRRL 5646</strain>
    </source>
</reference>
<dbReference type="Pfam" id="PF19446">
    <property type="entry name" value="DUF5984"/>
    <property type="match status" value="1"/>
</dbReference>
<sequence>MIRFRFGLTPLDEVTPWGERNALHWFGLTEGWYCVDIDDHELLRYSAHTMDLRRASVAGARAHPWVDYYVVRLWEDLLEVLPHALEPVPEDLVEFMASESTNWRETDDPAADAAVSAHGDRIIDAGYLRVGPHLQLWRDTGARDTIAIAWRYTTDPHSEISFTAPEYGRASIPAEEFVSAVTDFDRSLLDAMEARVAQLASTARRTDVELDVDDLLREHKDRRTWLPRALNQRPSTDWDAVRAGARIVSCH</sequence>
<organism evidence="1 2">
    <name type="scientific">Nocardia iowensis</name>
    <dbReference type="NCBI Taxonomy" id="204891"/>
    <lineage>
        <taxon>Bacteria</taxon>
        <taxon>Bacillati</taxon>
        <taxon>Actinomycetota</taxon>
        <taxon>Actinomycetes</taxon>
        <taxon>Mycobacteriales</taxon>
        <taxon>Nocardiaceae</taxon>
        <taxon>Nocardia</taxon>
    </lineage>
</organism>
<name>A0ABX8S3F1_NOCIO</name>
<evidence type="ECO:0000313" key="1">
    <source>
        <dbReference type="EMBL" id="QXN94426.1"/>
    </source>
</evidence>
<dbReference type="InterPro" id="IPR046026">
    <property type="entry name" value="DUF5984"/>
</dbReference>
<keyword evidence="2" id="KW-1185">Reference proteome</keyword>
<evidence type="ECO:0000313" key="2">
    <source>
        <dbReference type="Proteomes" id="UP000694257"/>
    </source>
</evidence>
<dbReference type="RefSeq" id="WP_218476965.1">
    <property type="nucleotide sequence ID" value="NZ_BAABJN010000015.1"/>
</dbReference>
<dbReference type="Proteomes" id="UP000694257">
    <property type="component" value="Chromosome"/>
</dbReference>
<protein>
    <submittedName>
        <fullName evidence="1">Uncharacterized protein</fullName>
    </submittedName>
</protein>